<dbReference type="OrthoDB" id="9811402at2"/>
<gene>
    <name evidence="1" type="ORF">DKB62_02565</name>
</gene>
<sequence length="115" mass="13231">MELYDKANELAKAIQNCKEYVELVEAGKVLAEDEKTAHLVQDFLIMQAQLAYAESMGNKPIRKKIEQLNRMAEQLRKNETAMAYLQKYNRWQAMAGEVYQVIQNAMAEGMSILDK</sequence>
<reference evidence="1 2" key="1">
    <citation type="submission" date="2018-05" db="EMBL/GenBank/DDBJ databases">
        <title>Complete genome sequence of Megasphaera sp. AJH120T, isolated from the ceca of a chicken.</title>
        <authorList>
            <person name="Maki J."/>
            <person name="Looft T."/>
        </authorList>
    </citation>
    <scope>NUCLEOTIDE SEQUENCE [LARGE SCALE GENOMIC DNA]</scope>
    <source>
        <strain evidence="1 2">AJH120</strain>
    </source>
</reference>
<dbReference type="Gene3D" id="1.20.1500.10">
    <property type="entry name" value="YheA/YmcA-like"/>
    <property type="match status" value="1"/>
</dbReference>
<evidence type="ECO:0000313" key="2">
    <source>
        <dbReference type="Proteomes" id="UP000254337"/>
    </source>
</evidence>
<dbReference type="RefSeq" id="WP_107195686.1">
    <property type="nucleotide sequence ID" value="NZ_CP029462.1"/>
</dbReference>
<accession>A0A346AXE8</accession>
<dbReference type="Pfam" id="PF06133">
    <property type="entry name" value="Com_YlbF"/>
    <property type="match status" value="1"/>
</dbReference>
<dbReference type="KEGG" id="meg:DKB62_02565"/>
<dbReference type="Proteomes" id="UP000254337">
    <property type="component" value="Chromosome"/>
</dbReference>
<evidence type="ECO:0000313" key="1">
    <source>
        <dbReference type="EMBL" id="AXL20541.1"/>
    </source>
</evidence>
<protein>
    <submittedName>
        <fullName evidence="1">YlbF family regulator</fullName>
    </submittedName>
</protein>
<name>A0A346AXE8_9FIRM</name>
<dbReference type="EMBL" id="CP029462">
    <property type="protein sequence ID" value="AXL20541.1"/>
    <property type="molecule type" value="Genomic_DNA"/>
</dbReference>
<dbReference type="AlphaFoldDB" id="A0A346AXE8"/>
<keyword evidence="2" id="KW-1185">Reference proteome</keyword>
<organism evidence="1 2">
    <name type="scientific">Megasphaera stantonii</name>
    <dbReference type="NCBI Taxonomy" id="2144175"/>
    <lineage>
        <taxon>Bacteria</taxon>
        <taxon>Bacillati</taxon>
        <taxon>Bacillota</taxon>
        <taxon>Negativicutes</taxon>
        <taxon>Veillonellales</taxon>
        <taxon>Veillonellaceae</taxon>
        <taxon>Megasphaera</taxon>
    </lineage>
</organism>
<dbReference type="InterPro" id="IPR023378">
    <property type="entry name" value="YheA/YmcA-like_dom_sf"/>
</dbReference>
<proteinExistence type="predicted"/>
<dbReference type="InterPro" id="IPR010368">
    <property type="entry name" value="Com_YlbF"/>
</dbReference>
<dbReference type="SUPFAM" id="SSF158622">
    <property type="entry name" value="YheA/YmcA-like"/>
    <property type="match status" value="1"/>
</dbReference>